<feature type="non-terminal residue" evidence="1">
    <location>
        <position position="65"/>
    </location>
</feature>
<dbReference type="AlphaFoldDB" id="A0A392U909"/>
<name>A0A392U909_9FABA</name>
<proteinExistence type="predicted"/>
<comment type="caution">
    <text evidence="1">The sequence shown here is derived from an EMBL/GenBank/DDBJ whole genome shotgun (WGS) entry which is preliminary data.</text>
</comment>
<sequence>MGETGIIATLNPTAQEFNPTNNIPLTIAVGVPYPYQPYAVTPPPHLSPIPTRSILLSPVPPTPES</sequence>
<evidence type="ECO:0000313" key="2">
    <source>
        <dbReference type="Proteomes" id="UP000265520"/>
    </source>
</evidence>
<evidence type="ECO:0000313" key="1">
    <source>
        <dbReference type="EMBL" id="MCI68876.1"/>
    </source>
</evidence>
<keyword evidence="2" id="KW-1185">Reference proteome</keyword>
<accession>A0A392U909</accession>
<protein>
    <submittedName>
        <fullName evidence="1">Terminal ear1-like 2 protein</fullName>
    </submittedName>
</protein>
<organism evidence="1 2">
    <name type="scientific">Trifolium medium</name>
    <dbReference type="NCBI Taxonomy" id="97028"/>
    <lineage>
        <taxon>Eukaryota</taxon>
        <taxon>Viridiplantae</taxon>
        <taxon>Streptophyta</taxon>
        <taxon>Embryophyta</taxon>
        <taxon>Tracheophyta</taxon>
        <taxon>Spermatophyta</taxon>
        <taxon>Magnoliopsida</taxon>
        <taxon>eudicotyledons</taxon>
        <taxon>Gunneridae</taxon>
        <taxon>Pentapetalae</taxon>
        <taxon>rosids</taxon>
        <taxon>fabids</taxon>
        <taxon>Fabales</taxon>
        <taxon>Fabaceae</taxon>
        <taxon>Papilionoideae</taxon>
        <taxon>50 kb inversion clade</taxon>
        <taxon>NPAAA clade</taxon>
        <taxon>Hologalegina</taxon>
        <taxon>IRL clade</taxon>
        <taxon>Trifolieae</taxon>
        <taxon>Trifolium</taxon>
    </lineage>
</organism>
<dbReference type="Proteomes" id="UP000265520">
    <property type="component" value="Unassembled WGS sequence"/>
</dbReference>
<reference evidence="1 2" key="1">
    <citation type="journal article" date="2018" name="Front. Plant Sci.">
        <title>Red Clover (Trifolium pratense) and Zigzag Clover (T. medium) - A Picture of Genomic Similarities and Differences.</title>
        <authorList>
            <person name="Dluhosova J."/>
            <person name="Istvanek J."/>
            <person name="Nedelnik J."/>
            <person name="Repkova J."/>
        </authorList>
    </citation>
    <scope>NUCLEOTIDE SEQUENCE [LARGE SCALE GENOMIC DNA]</scope>
    <source>
        <strain evidence="2">cv. 10/8</strain>
        <tissue evidence="1">Leaf</tissue>
    </source>
</reference>
<dbReference type="EMBL" id="LXQA010744680">
    <property type="protein sequence ID" value="MCI68876.1"/>
    <property type="molecule type" value="Genomic_DNA"/>
</dbReference>